<sequence length="144" mass="16297">MMRCTSSGSLADRTVVSALGHALPMLIATNSRGHAVKRPSKPKIGTMLADLDQGDHLLLERQDENEEGNWYIQVLFRETNTYQLEYRDGVPAEHYQTQTVSQEKVLQALLDWAADKPAWREGFMWTNIGHWFTPAPEDEGDPTV</sequence>
<organism evidence="1 2">
    <name type="scientific">Streptomyces griseorubiginosus</name>
    <dbReference type="NCBI Taxonomy" id="67304"/>
    <lineage>
        <taxon>Bacteria</taxon>
        <taxon>Bacillati</taxon>
        <taxon>Actinomycetota</taxon>
        <taxon>Actinomycetes</taxon>
        <taxon>Kitasatosporales</taxon>
        <taxon>Streptomycetaceae</taxon>
        <taxon>Streptomyces</taxon>
    </lineage>
</organism>
<proteinExistence type="predicted"/>
<dbReference type="AlphaFoldDB" id="A0AAI8L2J0"/>
<accession>A0AAI8L2J0</accession>
<reference evidence="1 2" key="1">
    <citation type="submission" date="2018-09" db="EMBL/GenBank/DDBJ databases">
        <title>Production of Trimethoprim by Streptomyces sp. 3E-1.</title>
        <authorList>
            <person name="Kang H.J."/>
            <person name="Kim S.B."/>
        </authorList>
    </citation>
    <scope>NUCLEOTIDE SEQUENCE [LARGE SCALE GENOMIC DNA]</scope>
    <source>
        <strain evidence="1 2">3E-1</strain>
    </source>
</reference>
<dbReference type="Proteomes" id="UP000265765">
    <property type="component" value="Chromosome"/>
</dbReference>
<name>A0AAI8L2J0_9ACTN</name>
<protein>
    <submittedName>
        <fullName evidence="1">Uncharacterized protein</fullName>
    </submittedName>
</protein>
<evidence type="ECO:0000313" key="2">
    <source>
        <dbReference type="Proteomes" id="UP000265765"/>
    </source>
</evidence>
<dbReference type="KEGG" id="sge:DWG14_04434"/>
<evidence type="ECO:0000313" key="1">
    <source>
        <dbReference type="EMBL" id="AYC40183.1"/>
    </source>
</evidence>
<gene>
    <name evidence="1" type="ORF">DWG14_04434</name>
</gene>
<dbReference type="EMBL" id="CP032427">
    <property type="protein sequence ID" value="AYC40183.1"/>
    <property type="molecule type" value="Genomic_DNA"/>
</dbReference>